<dbReference type="Proteomes" id="UP000601055">
    <property type="component" value="Unassembled WGS sequence"/>
</dbReference>
<organism evidence="1 2">
    <name type="scientific">Pedobacter planticolens</name>
    <dbReference type="NCBI Taxonomy" id="2679964"/>
    <lineage>
        <taxon>Bacteria</taxon>
        <taxon>Pseudomonadati</taxon>
        <taxon>Bacteroidota</taxon>
        <taxon>Sphingobacteriia</taxon>
        <taxon>Sphingobacteriales</taxon>
        <taxon>Sphingobacteriaceae</taxon>
        <taxon>Pedobacter</taxon>
    </lineage>
</organism>
<dbReference type="AlphaFoldDB" id="A0A923DXW7"/>
<keyword evidence="2" id="KW-1185">Reference proteome</keyword>
<gene>
    <name evidence="1" type="ORF">GM921_04940</name>
</gene>
<protein>
    <submittedName>
        <fullName evidence="1">Uncharacterized protein</fullName>
    </submittedName>
</protein>
<accession>A0A923DXW7</accession>
<dbReference type="EMBL" id="WNXD01000001">
    <property type="protein sequence ID" value="MBB2144818.1"/>
    <property type="molecule type" value="Genomic_DNA"/>
</dbReference>
<evidence type="ECO:0000313" key="2">
    <source>
        <dbReference type="Proteomes" id="UP000601055"/>
    </source>
</evidence>
<name>A0A923DXW7_9SPHI</name>
<reference evidence="1" key="1">
    <citation type="submission" date="2019-11" db="EMBL/GenBank/DDBJ databases">
        <title>Description of Pedobacter sp. LMG 31464T.</title>
        <authorList>
            <person name="Carlier A."/>
            <person name="Qi S."/>
            <person name="Vandamme P."/>
        </authorList>
    </citation>
    <scope>NUCLEOTIDE SEQUENCE</scope>
    <source>
        <strain evidence="1">LMG 31464</strain>
    </source>
</reference>
<sequence length="248" mass="27453">MSKTSETGHAKNTENFEILISSVTGYGAAYHPTRAAITLGNMHNQLKNAKDAITNINSVLPLYSKAVALREIAFMPLAKLSTKIFNWLKAAGIQKQILDNAQTNHRKITGTRASVKLSEEEKETLLAEGTIVNQVSASQLGYNNRLDNLEKQIQLLLTIPEYIPNETELKIVTLTTLYNNLKAKNASVVTHATPLYNSRVARNEIMYNKETGMVAIALDVKNYVRSVFGSASPQYKQISGLAFKQLKI</sequence>
<comment type="caution">
    <text evidence="1">The sequence shown here is derived from an EMBL/GenBank/DDBJ whole genome shotgun (WGS) entry which is preliminary data.</text>
</comment>
<dbReference type="RefSeq" id="WP_182921492.1">
    <property type="nucleotide sequence ID" value="NZ_WNXD01000001.1"/>
</dbReference>
<evidence type="ECO:0000313" key="1">
    <source>
        <dbReference type="EMBL" id="MBB2144818.1"/>
    </source>
</evidence>
<proteinExistence type="predicted"/>